<dbReference type="InterPro" id="IPR036388">
    <property type="entry name" value="WH-like_DNA-bd_sf"/>
</dbReference>
<dbReference type="Gene3D" id="1.10.10.10">
    <property type="entry name" value="Winged helix-like DNA-binding domain superfamily/Winged helix DNA-binding domain"/>
    <property type="match status" value="1"/>
</dbReference>
<name>A0ABW2Q6T0_9MICO</name>
<dbReference type="PROSITE" id="PS50921">
    <property type="entry name" value="ANTAR"/>
    <property type="match status" value="1"/>
</dbReference>
<evidence type="ECO:0000256" key="4">
    <source>
        <dbReference type="ARBA" id="ARBA00023163"/>
    </source>
</evidence>
<dbReference type="SUPFAM" id="SSF55781">
    <property type="entry name" value="GAF domain-like"/>
    <property type="match status" value="1"/>
</dbReference>
<evidence type="ECO:0000256" key="1">
    <source>
        <dbReference type="ARBA" id="ARBA00022679"/>
    </source>
</evidence>
<dbReference type="Pfam" id="PF01590">
    <property type="entry name" value="GAF"/>
    <property type="match status" value="1"/>
</dbReference>
<dbReference type="Pfam" id="PF03861">
    <property type="entry name" value="ANTAR"/>
    <property type="match status" value="1"/>
</dbReference>
<sequence length="232" mass="25925">MYDHHLFVQTLSDFVRTLVRPYDIDSVLNDLALRVAKVLHVSGAGVSLSHDGRLRMITAIPPHLMALEKYQEENQTGPCVDAFRESRRALVPDLEQGRDLWPEYVDAALTSGTRSLACLPLALEDEAFGTLTLYAERRDWPEEDVAAAGLLADMATGYLINASTHNQQAELNQQLSHALESRVVIEQAKGIIAEARSLSVDQAFELIRRHARNHQVRVRDLADAIVHMGLRL</sequence>
<dbReference type="Gene3D" id="3.30.450.40">
    <property type="match status" value="1"/>
</dbReference>
<evidence type="ECO:0000313" key="6">
    <source>
        <dbReference type="EMBL" id="MFC7405130.1"/>
    </source>
</evidence>
<dbReference type="InterPro" id="IPR005561">
    <property type="entry name" value="ANTAR"/>
</dbReference>
<evidence type="ECO:0000259" key="5">
    <source>
        <dbReference type="PROSITE" id="PS50921"/>
    </source>
</evidence>
<keyword evidence="3" id="KW-0805">Transcription regulation</keyword>
<dbReference type="SUPFAM" id="SSF52172">
    <property type="entry name" value="CheY-like"/>
    <property type="match status" value="1"/>
</dbReference>
<dbReference type="InterPro" id="IPR012074">
    <property type="entry name" value="GAF_ANTAR"/>
</dbReference>
<proteinExistence type="predicted"/>
<dbReference type="SMART" id="SM00065">
    <property type="entry name" value="GAF"/>
    <property type="match status" value="1"/>
</dbReference>
<dbReference type="InterPro" id="IPR011006">
    <property type="entry name" value="CheY-like_superfamily"/>
</dbReference>
<dbReference type="EMBL" id="JBHTCQ010000001">
    <property type="protein sequence ID" value="MFC7405130.1"/>
    <property type="molecule type" value="Genomic_DNA"/>
</dbReference>
<keyword evidence="4" id="KW-0804">Transcription</keyword>
<accession>A0ABW2Q6T0</accession>
<protein>
    <submittedName>
        <fullName evidence="6">GAF and ANTAR domain-containing protein</fullName>
    </submittedName>
</protein>
<dbReference type="Proteomes" id="UP001596455">
    <property type="component" value="Unassembled WGS sequence"/>
</dbReference>
<dbReference type="InterPro" id="IPR003018">
    <property type="entry name" value="GAF"/>
</dbReference>
<keyword evidence="2" id="KW-0418">Kinase</keyword>
<dbReference type="InterPro" id="IPR029016">
    <property type="entry name" value="GAF-like_dom_sf"/>
</dbReference>
<feature type="domain" description="ANTAR" evidence="5">
    <location>
        <begin position="165"/>
        <end position="226"/>
    </location>
</feature>
<evidence type="ECO:0000256" key="2">
    <source>
        <dbReference type="ARBA" id="ARBA00022777"/>
    </source>
</evidence>
<dbReference type="PIRSF" id="PIRSF036625">
    <property type="entry name" value="GAF_ANTAR"/>
    <property type="match status" value="1"/>
</dbReference>
<dbReference type="SMART" id="SM01012">
    <property type="entry name" value="ANTAR"/>
    <property type="match status" value="1"/>
</dbReference>
<evidence type="ECO:0000256" key="3">
    <source>
        <dbReference type="ARBA" id="ARBA00023015"/>
    </source>
</evidence>
<keyword evidence="1" id="KW-0808">Transferase</keyword>
<dbReference type="RefSeq" id="WP_382393180.1">
    <property type="nucleotide sequence ID" value="NZ_JBHTCQ010000001.1"/>
</dbReference>
<reference evidence="7" key="1">
    <citation type="journal article" date="2019" name="Int. J. Syst. Evol. Microbiol.">
        <title>The Global Catalogue of Microorganisms (GCM) 10K type strain sequencing project: providing services to taxonomists for standard genome sequencing and annotation.</title>
        <authorList>
            <consortium name="The Broad Institute Genomics Platform"/>
            <consortium name="The Broad Institute Genome Sequencing Center for Infectious Disease"/>
            <person name="Wu L."/>
            <person name="Ma J."/>
        </authorList>
    </citation>
    <scope>NUCLEOTIDE SEQUENCE [LARGE SCALE GENOMIC DNA]</scope>
    <source>
        <strain evidence="7">JCM 1490</strain>
    </source>
</reference>
<keyword evidence="7" id="KW-1185">Reference proteome</keyword>
<gene>
    <name evidence="6" type="ORF">ACFQQL_08410</name>
</gene>
<evidence type="ECO:0000313" key="7">
    <source>
        <dbReference type="Proteomes" id="UP001596455"/>
    </source>
</evidence>
<comment type="caution">
    <text evidence="6">The sequence shown here is derived from an EMBL/GenBank/DDBJ whole genome shotgun (WGS) entry which is preliminary data.</text>
</comment>
<organism evidence="6 7">
    <name type="scientific">Georgenia alba</name>
    <dbReference type="NCBI Taxonomy" id="2233858"/>
    <lineage>
        <taxon>Bacteria</taxon>
        <taxon>Bacillati</taxon>
        <taxon>Actinomycetota</taxon>
        <taxon>Actinomycetes</taxon>
        <taxon>Micrococcales</taxon>
        <taxon>Bogoriellaceae</taxon>
        <taxon>Georgenia</taxon>
    </lineage>
</organism>